<dbReference type="CDD" id="cd11063">
    <property type="entry name" value="CYP52"/>
    <property type="match status" value="1"/>
</dbReference>
<keyword evidence="6 7" id="KW-0503">Monooxygenase</keyword>
<keyword evidence="7" id="KW-0349">Heme</keyword>
<protein>
    <recommendedName>
        <fullName evidence="11">Cytochrome P450</fullName>
    </recommendedName>
</protein>
<keyword evidence="8" id="KW-0472">Membrane</keyword>
<gene>
    <name evidence="9" type="ORF">N7G274_008744</name>
</gene>
<dbReference type="InterPro" id="IPR002974">
    <property type="entry name" value="Cyt_P450_E_CYP52_ascomycetes"/>
</dbReference>
<evidence type="ECO:0000256" key="7">
    <source>
        <dbReference type="RuleBase" id="RU000461"/>
    </source>
</evidence>
<dbReference type="InterPro" id="IPR017972">
    <property type="entry name" value="Cyt_P450_CS"/>
</dbReference>
<dbReference type="Proteomes" id="UP001590950">
    <property type="component" value="Unassembled WGS sequence"/>
</dbReference>
<evidence type="ECO:0000256" key="3">
    <source>
        <dbReference type="ARBA" id="ARBA00022723"/>
    </source>
</evidence>
<feature type="transmembrane region" description="Helical" evidence="8">
    <location>
        <begin position="15"/>
        <end position="32"/>
    </location>
</feature>
<dbReference type="PRINTS" id="PR00385">
    <property type="entry name" value="P450"/>
</dbReference>
<dbReference type="InterPro" id="IPR036396">
    <property type="entry name" value="Cyt_P450_sf"/>
</dbReference>
<keyword evidence="3 7" id="KW-0479">Metal-binding</keyword>
<accession>A0ABR3ZXQ6</accession>
<sequence>MAVFPFHTLEDLKDGINVLVIVSVLLVGYITYKHMLRRREYEADMIYAAQHGCQPMEAIYPTKWPLGLDVLKAQYINASNKRLFAFQQPHIEELGSNWTMSLLGSTGYTTLDPENIETILSSKFEDWGMGSRRNALLPFIGEGIFVQDGPAWKHSREMLRRPFLKAHYQDLKAFNQHVGMLIAKMSSSTAVVDLQPHFYNFTLATTTTLLFGQTAESIADEDQETFANRFDYASWVSSWRIRLQDFYWAWNTKRYRASCQTVKDFAGRFVKRALEETDKEKAEESSNGYEFIRDLYSELKDPVLVRDQLVNVLLAGRDTTACLLSWTFFLLVRHPSTLSRLRQEMQSIVDSQEVTRAHIQKMSYLKCVLNETLRLYPSVPINVRIAQKRTTIPRGGGPDGRSPVLIRKGNGIGYLPYYLHRRKDLYGQDAMEFRPERWENSKLDGIGWGYIPFHAGPRVCLGKDFALMEASCAVVRILQTFPNLRLPPEEKVVPVGQERQNLTIFLASADGCKVLLQ</sequence>
<proteinExistence type="inferred from homology"/>
<organism evidence="9 10">
    <name type="scientific">Stereocaulon virgatum</name>
    <dbReference type="NCBI Taxonomy" id="373712"/>
    <lineage>
        <taxon>Eukaryota</taxon>
        <taxon>Fungi</taxon>
        <taxon>Dikarya</taxon>
        <taxon>Ascomycota</taxon>
        <taxon>Pezizomycotina</taxon>
        <taxon>Lecanoromycetes</taxon>
        <taxon>OSLEUM clade</taxon>
        <taxon>Lecanoromycetidae</taxon>
        <taxon>Lecanorales</taxon>
        <taxon>Lecanorineae</taxon>
        <taxon>Stereocaulaceae</taxon>
        <taxon>Stereocaulon</taxon>
    </lineage>
</organism>
<reference evidence="9 10" key="1">
    <citation type="submission" date="2024-09" db="EMBL/GenBank/DDBJ databases">
        <title>Rethinking Asexuality: The Enigmatic Case of Functional Sexual Genes in Lepraria (Stereocaulaceae).</title>
        <authorList>
            <person name="Doellman M."/>
            <person name="Sun Y."/>
            <person name="Barcenas-Pena A."/>
            <person name="Lumbsch H.T."/>
            <person name="Grewe F."/>
        </authorList>
    </citation>
    <scope>NUCLEOTIDE SEQUENCE [LARGE SCALE GENOMIC DNA]</scope>
    <source>
        <strain evidence="9 10">Mercado 3170</strain>
    </source>
</reference>
<comment type="similarity">
    <text evidence="2 7">Belongs to the cytochrome P450 family.</text>
</comment>
<keyword evidence="5 7" id="KW-0408">Iron</keyword>
<dbReference type="PROSITE" id="PS00086">
    <property type="entry name" value="CYTOCHROME_P450"/>
    <property type="match status" value="1"/>
</dbReference>
<dbReference type="InterPro" id="IPR047146">
    <property type="entry name" value="Cyt_P450_E_CYP52_fungi"/>
</dbReference>
<evidence type="ECO:0000313" key="10">
    <source>
        <dbReference type="Proteomes" id="UP001590950"/>
    </source>
</evidence>
<evidence type="ECO:0000256" key="5">
    <source>
        <dbReference type="ARBA" id="ARBA00023004"/>
    </source>
</evidence>
<keyword evidence="8" id="KW-1133">Transmembrane helix</keyword>
<evidence type="ECO:0000256" key="8">
    <source>
        <dbReference type="SAM" id="Phobius"/>
    </source>
</evidence>
<dbReference type="PANTHER" id="PTHR24287:SF18">
    <property type="entry name" value="CYTOCHROME P450 MONOOXYGENASE APDE-RELATED"/>
    <property type="match status" value="1"/>
</dbReference>
<dbReference type="PANTHER" id="PTHR24287">
    <property type="entry name" value="P450, PUTATIVE (EUROFUNG)-RELATED"/>
    <property type="match status" value="1"/>
</dbReference>
<dbReference type="InterPro" id="IPR001128">
    <property type="entry name" value="Cyt_P450"/>
</dbReference>
<comment type="caution">
    <text evidence="9">The sequence shown here is derived from an EMBL/GenBank/DDBJ whole genome shotgun (WGS) entry which is preliminary data.</text>
</comment>
<evidence type="ECO:0000313" key="9">
    <source>
        <dbReference type="EMBL" id="KAL2038405.1"/>
    </source>
</evidence>
<keyword evidence="10" id="KW-1185">Reference proteome</keyword>
<evidence type="ECO:0000256" key="6">
    <source>
        <dbReference type="ARBA" id="ARBA00023033"/>
    </source>
</evidence>
<evidence type="ECO:0000256" key="1">
    <source>
        <dbReference type="ARBA" id="ARBA00001971"/>
    </source>
</evidence>
<comment type="cofactor">
    <cofactor evidence="1">
        <name>heme</name>
        <dbReference type="ChEBI" id="CHEBI:30413"/>
    </cofactor>
</comment>
<dbReference type="Gene3D" id="1.10.630.10">
    <property type="entry name" value="Cytochrome P450"/>
    <property type="match status" value="1"/>
</dbReference>
<evidence type="ECO:0008006" key="11">
    <source>
        <dbReference type="Google" id="ProtNLM"/>
    </source>
</evidence>
<evidence type="ECO:0000256" key="4">
    <source>
        <dbReference type="ARBA" id="ARBA00023002"/>
    </source>
</evidence>
<dbReference type="EMBL" id="JBEFKJ010000032">
    <property type="protein sequence ID" value="KAL2038405.1"/>
    <property type="molecule type" value="Genomic_DNA"/>
</dbReference>
<dbReference type="Pfam" id="PF00067">
    <property type="entry name" value="p450"/>
    <property type="match status" value="1"/>
</dbReference>
<dbReference type="SUPFAM" id="SSF48264">
    <property type="entry name" value="Cytochrome P450"/>
    <property type="match status" value="1"/>
</dbReference>
<evidence type="ECO:0000256" key="2">
    <source>
        <dbReference type="ARBA" id="ARBA00010617"/>
    </source>
</evidence>
<name>A0ABR3ZXQ6_9LECA</name>
<keyword evidence="8" id="KW-0812">Transmembrane</keyword>
<keyword evidence="4 7" id="KW-0560">Oxidoreductase</keyword>
<dbReference type="PRINTS" id="PR01239">
    <property type="entry name" value="EP450IICYP52"/>
</dbReference>